<evidence type="ECO:0000256" key="2">
    <source>
        <dbReference type="PIRSR" id="PIRSR001220-2"/>
    </source>
</evidence>
<dbReference type="InterPro" id="IPR036152">
    <property type="entry name" value="Asp/glu_Ase-like_sf"/>
</dbReference>
<dbReference type="RefSeq" id="WP_189398486.1">
    <property type="nucleotide sequence ID" value="NZ_BMXA01000001.1"/>
</dbReference>
<gene>
    <name evidence="4" type="primary">aspG</name>
    <name evidence="4" type="ORF">GCM10008090_05700</name>
</gene>
<comment type="caution">
    <text evidence="4">The sequence shown here is derived from an EMBL/GenBank/DDBJ whole genome shotgun (WGS) entry which is preliminary data.</text>
</comment>
<dbReference type="PRINTS" id="PR00139">
    <property type="entry name" value="ASNGLNASE"/>
</dbReference>
<dbReference type="GO" id="GO:0004067">
    <property type="term" value="F:asparaginase activity"/>
    <property type="evidence" value="ECO:0007669"/>
    <property type="project" value="UniProtKB-UniRule"/>
</dbReference>
<dbReference type="EMBL" id="BMXA01000001">
    <property type="protein sequence ID" value="GGZ99906.1"/>
    <property type="molecule type" value="Genomic_DNA"/>
</dbReference>
<feature type="binding site" evidence="2">
    <location>
        <begin position="82"/>
        <end position="83"/>
    </location>
    <ligand>
        <name>substrate</name>
    </ligand>
</feature>
<dbReference type="SUPFAM" id="SSF53774">
    <property type="entry name" value="Glutaminase/Asparaginase"/>
    <property type="match status" value="1"/>
</dbReference>
<accession>A0A918VID3</accession>
<evidence type="ECO:0000259" key="3">
    <source>
        <dbReference type="Pfam" id="PF00710"/>
    </source>
</evidence>
<dbReference type="InterPro" id="IPR027474">
    <property type="entry name" value="L-asparaginase_N"/>
</dbReference>
<keyword evidence="5" id="KW-1185">Reference proteome</keyword>
<organism evidence="4 5">
    <name type="scientific">Arenicella chitinivorans</name>
    <dbReference type="NCBI Taxonomy" id="1329800"/>
    <lineage>
        <taxon>Bacteria</taxon>
        <taxon>Pseudomonadati</taxon>
        <taxon>Pseudomonadota</taxon>
        <taxon>Gammaproteobacteria</taxon>
        <taxon>Arenicellales</taxon>
        <taxon>Arenicellaceae</taxon>
        <taxon>Arenicella</taxon>
    </lineage>
</organism>
<dbReference type="PANTHER" id="PTHR11707">
    <property type="entry name" value="L-ASPARAGINASE"/>
    <property type="match status" value="1"/>
</dbReference>
<dbReference type="InterPro" id="IPR006034">
    <property type="entry name" value="Asparaginase/glutaminase-like"/>
</dbReference>
<sequence length="161" mass="17337">MTIQIFCVGGTIDKIYFDAKSKYEVGAPAIGWLLDELSIHFNYQVTSLMAKDSLDMTDADRAEIRKAVESTDSDRIVITHGTDTMPETARALHGIVGKTVVLTGALAPAIFRNSDAAFNVGGALAAVQSKPAGVYIVMNGEVFDGNLVRKDVAANRFVRLD</sequence>
<dbReference type="AlphaFoldDB" id="A0A918VID3"/>
<dbReference type="PANTHER" id="PTHR11707:SF28">
    <property type="entry name" value="60 KDA LYSOPHOSPHOLIPASE"/>
    <property type="match status" value="1"/>
</dbReference>
<dbReference type="PROSITE" id="PS51732">
    <property type="entry name" value="ASN_GLN_ASE_3"/>
    <property type="match status" value="1"/>
</dbReference>
<feature type="active site" description="O-isoaspartyl threonine intermediate" evidence="1">
    <location>
        <position position="11"/>
    </location>
</feature>
<dbReference type="Gene3D" id="3.40.50.1170">
    <property type="entry name" value="L-asparaginase, N-terminal domain"/>
    <property type="match status" value="1"/>
</dbReference>
<protein>
    <submittedName>
        <fullName evidence="4">Asparaginase</fullName>
    </submittedName>
</protein>
<feature type="binding site" evidence="2">
    <location>
        <position position="53"/>
    </location>
    <ligand>
        <name>substrate</name>
    </ligand>
</feature>
<proteinExistence type="predicted"/>
<evidence type="ECO:0000313" key="5">
    <source>
        <dbReference type="Proteomes" id="UP000614811"/>
    </source>
</evidence>
<feature type="domain" description="L-asparaginase N-terminal" evidence="3">
    <location>
        <begin position="3"/>
        <end position="151"/>
    </location>
</feature>
<reference evidence="4" key="2">
    <citation type="submission" date="2020-09" db="EMBL/GenBank/DDBJ databases">
        <authorList>
            <person name="Sun Q."/>
            <person name="Kim S."/>
        </authorList>
    </citation>
    <scope>NUCLEOTIDE SEQUENCE</scope>
    <source>
        <strain evidence="4">KCTC 12711</strain>
    </source>
</reference>
<name>A0A918VID3_9GAMM</name>
<dbReference type="Pfam" id="PF00710">
    <property type="entry name" value="Asparaginase"/>
    <property type="match status" value="1"/>
</dbReference>
<dbReference type="PIRSF" id="PIRSF500176">
    <property type="entry name" value="L_ASNase"/>
    <property type="match status" value="1"/>
</dbReference>
<dbReference type="PIRSF" id="PIRSF001220">
    <property type="entry name" value="L-ASNase_gatD"/>
    <property type="match status" value="1"/>
</dbReference>
<dbReference type="InterPro" id="IPR037152">
    <property type="entry name" value="L-asparaginase_N_sf"/>
</dbReference>
<dbReference type="Proteomes" id="UP000614811">
    <property type="component" value="Unassembled WGS sequence"/>
</dbReference>
<reference evidence="4" key="1">
    <citation type="journal article" date="2014" name="Int. J. Syst. Evol. Microbiol.">
        <title>Complete genome sequence of Corynebacterium casei LMG S-19264T (=DSM 44701T), isolated from a smear-ripened cheese.</title>
        <authorList>
            <consortium name="US DOE Joint Genome Institute (JGI-PGF)"/>
            <person name="Walter F."/>
            <person name="Albersmeier A."/>
            <person name="Kalinowski J."/>
            <person name="Ruckert C."/>
        </authorList>
    </citation>
    <scope>NUCLEOTIDE SEQUENCE</scope>
    <source>
        <strain evidence="4">KCTC 12711</strain>
    </source>
</reference>
<evidence type="ECO:0000313" key="4">
    <source>
        <dbReference type="EMBL" id="GGZ99906.1"/>
    </source>
</evidence>
<evidence type="ECO:0000256" key="1">
    <source>
        <dbReference type="PIRSR" id="PIRSR001220-1"/>
    </source>
</evidence>